<keyword evidence="4 6" id="KW-1133">Transmembrane helix</keyword>
<evidence type="ECO:0008006" key="9">
    <source>
        <dbReference type="Google" id="ProtNLM"/>
    </source>
</evidence>
<gene>
    <name evidence="7" type="ORF">CCUG60884_04704</name>
</gene>
<dbReference type="AlphaFoldDB" id="A0A4R8SP89"/>
<feature type="transmembrane region" description="Helical" evidence="6">
    <location>
        <begin position="70"/>
        <end position="96"/>
    </location>
</feature>
<keyword evidence="2" id="KW-1003">Cell membrane</keyword>
<dbReference type="Pfam" id="PF03626">
    <property type="entry name" value="COX4_pro"/>
    <property type="match status" value="1"/>
</dbReference>
<dbReference type="RefSeq" id="WP_134087421.1">
    <property type="nucleotide sequence ID" value="NZ_JAPDRC010000002.1"/>
</dbReference>
<feature type="transmembrane region" description="Helical" evidence="6">
    <location>
        <begin position="42"/>
        <end position="63"/>
    </location>
</feature>
<keyword evidence="5 6" id="KW-0472">Membrane</keyword>
<evidence type="ECO:0000256" key="2">
    <source>
        <dbReference type="ARBA" id="ARBA00022475"/>
    </source>
</evidence>
<evidence type="ECO:0000313" key="7">
    <source>
        <dbReference type="EMBL" id="TEA00811.1"/>
    </source>
</evidence>
<comment type="subcellular location">
    <subcellularLocation>
        <location evidence="1">Cell membrane</location>
        <topology evidence="1">Multi-pass membrane protein</topology>
    </subcellularLocation>
</comment>
<dbReference type="InterPro" id="IPR005171">
    <property type="entry name" value="Cyt_c_oxidase_su4_prok"/>
</dbReference>
<evidence type="ECO:0000256" key="6">
    <source>
        <dbReference type="SAM" id="Phobius"/>
    </source>
</evidence>
<dbReference type="OrthoDB" id="8595054at2"/>
<evidence type="ECO:0000313" key="8">
    <source>
        <dbReference type="Proteomes" id="UP000294604"/>
    </source>
</evidence>
<keyword evidence="3 6" id="KW-0812">Transmembrane</keyword>
<evidence type="ECO:0000256" key="5">
    <source>
        <dbReference type="ARBA" id="ARBA00023136"/>
    </source>
</evidence>
<sequence>MSSHMALNIRTDTPVRVIATWAVLVAASLASAFLSHDQLSAMGVAGVLMLAAFKALLVMGEYIEIRRAPIWLIAVCGLWTGGVSCCLILLIAAPAWTLTLLGQ</sequence>
<protein>
    <recommendedName>
        <fullName evidence="9">Prokaryotic Cytochrome C oxidase subunit IV</fullName>
    </recommendedName>
</protein>
<organism evidence="7 8">
    <name type="scientific">Mycobacteroides salmoniphilum</name>
    <dbReference type="NCBI Taxonomy" id="404941"/>
    <lineage>
        <taxon>Bacteria</taxon>
        <taxon>Bacillati</taxon>
        <taxon>Actinomycetota</taxon>
        <taxon>Actinomycetes</taxon>
        <taxon>Mycobacteriales</taxon>
        <taxon>Mycobacteriaceae</taxon>
        <taxon>Mycobacteroides</taxon>
    </lineage>
</organism>
<dbReference type="Proteomes" id="UP000294604">
    <property type="component" value="Unassembled WGS sequence"/>
</dbReference>
<dbReference type="EMBL" id="PECL01000014">
    <property type="protein sequence ID" value="TEA00811.1"/>
    <property type="molecule type" value="Genomic_DNA"/>
</dbReference>
<accession>A0A4R8SP89</accession>
<name>A0A4R8SP89_9MYCO</name>
<reference evidence="7 8" key="1">
    <citation type="journal article" date="2019" name="Sci. Rep.">
        <title>Extended insight into the Mycobacterium chelonae-abscessus complex through whole genome sequencing of Mycobacterium salmoniphilum outbreak and Mycobacterium salmoniphilum-like strains.</title>
        <authorList>
            <person name="Behra P.R.K."/>
            <person name="Das S."/>
            <person name="Pettersson B.M.F."/>
            <person name="Shirreff L."/>
            <person name="DuCote T."/>
            <person name="Jacobsson K.G."/>
            <person name="Ennis D.G."/>
            <person name="Kirsebom L.A."/>
        </authorList>
    </citation>
    <scope>NUCLEOTIDE SEQUENCE [LARGE SCALE GENOMIC DNA]</scope>
    <source>
        <strain evidence="7 8">CCUG 60884</strain>
    </source>
</reference>
<evidence type="ECO:0000256" key="1">
    <source>
        <dbReference type="ARBA" id="ARBA00004651"/>
    </source>
</evidence>
<evidence type="ECO:0000256" key="3">
    <source>
        <dbReference type="ARBA" id="ARBA00022692"/>
    </source>
</evidence>
<dbReference type="GO" id="GO:0005886">
    <property type="term" value="C:plasma membrane"/>
    <property type="evidence" value="ECO:0007669"/>
    <property type="project" value="UniProtKB-SubCell"/>
</dbReference>
<proteinExistence type="predicted"/>
<comment type="caution">
    <text evidence="7">The sequence shown here is derived from an EMBL/GenBank/DDBJ whole genome shotgun (WGS) entry which is preliminary data.</text>
</comment>
<dbReference type="STRING" id="404941.GCA_002013645_04317"/>
<evidence type="ECO:0000256" key="4">
    <source>
        <dbReference type="ARBA" id="ARBA00022989"/>
    </source>
</evidence>